<organism evidence="1 2">
    <name type="scientific">Toxocara canis</name>
    <name type="common">Canine roundworm</name>
    <dbReference type="NCBI Taxonomy" id="6265"/>
    <lineage>
        <taxon>Eukaryota</taxon>
        <taxon>Metazoa</taxon>
        <taxon>Ecdysozoa</taxon>
        <taxon>Nematoda</taxon>
        <taxon>Chromadorea</taxon>
        <taxon>Rhabditida</taxon>
        <taxon>Spirurina</taxon>
        <taxon>Ascaridomorpha</taxon>
        <taxon>Ascaridoidea</taxon>
        <taxon>Toxocaridae</taxon>
        <taxon>Toxocara</taxon>
    </lineage>
</organism>
<comment type="caution">
    <text evidence="1">The sequence shown here is derived from an EMBL/GenBank/DDBJ whole genome shotgun (WGS) entry which is preliminary data.</text>
</comment>
<gene>
    <name evidence="1" type="ORF">Tcan_01667</name>
</gene>
<dbReference type="AlphaFoldDB" id="A0A0B2W2V5"/>
<protein>
    <submittedName>
        <fullName evidence="1">Uncharacterized protein</fullName>
    </submittedName>
</protein>
<proteinExistence type="predicted"/>
<name>A0A0B2W2V5_TOXCA</name>
<evidence type="ECO:0000313" key="2">
    <source>
        <dbReference type="Proteomes" id="UP000031036"/>
    </source>
</evidence>
<sequence>MQKSNYNTRSSKGTMTNLLLPSSMNLRETMAKNDSAMSSSGAATAARSCSLSAVERLNLTYLTSGTAALIIKSNRRNVHWISECIIISIAITCSRMEANHHRTTHLLSCVPCNALCFPISS</sequence>
<keyword evidence="2" id="KW-1185">Reference proteome</keyword>
<reference evidence="1 2" key="1">
    <citation type="submission" date="2014-11" db="EMBL/GenBank/DDBJ databases">
        <title>Genetic blueprint of the zoonotic pathogen Toxocara canis.</title>
        <authorList>
            <person name="Zhu X.-Q."/>
            <person name="Korhonen P.K."/>
            <person name="Cai H."/>
            <person name="Young N.D."/>
            <person name="Nejsum P."/>
            <person name="von Samson-Himmelstjerna G."/>
            <person name="Boag P.R."/>
            <person name="Tan P."/>
            <person name="Li Q."/>
            <person name="Min J."/>
            <person name="Yang Y."/>
            <person name="Wang X."/>
            <person name="Fang X."/>
            <person name="Hall R.S."/>
            <person name="Hofmann A."/>
            <person name="Sternberg P.W."/>
            <person name="Jex A.R."/>
            <person name="Gasser R.B."/>
        </authorList>
    </citation>
    <scope>NUCLEOTIDE SEQUENCE [LARGE SCALE GENOMIC DNA]</scope>
    <source>
        <strain evidence="1">PN_DK_2014</strain>
    </source>
</reference>
<feature type="non-terminal residue" evidence="1">
    <location>
        <position position="121"/>
    </location>
</feature>
<dbReference type="EMBL" id="JPKZ01000255">
    <property type="protein sequence ID" value="KHN88273.1"/>
    <property type="molecule type" value="Genomic_DNA"/>
</dbReference>
<evidence type="ECO:0000313" key="1">
    <source>
        <dbReference type="EMBL" id="KHN88273.1"/>
    </source>
</evidence>
<accession>A0A0B2W2V5</accession>
<dbReference type="Proteomes" id="UP000031036">
    <property type="component" value="Unassembled WGS sequence"/>
</dbReference>